<evidence type="ECO:0000256" key="13">
    <source>
        <dbReference type="SAM" id="Phobius"/>
    </source>
</evidence>
<dbReference type="InterPro" id="IPR014314">
    <property type="entry name" value="Succ_DH_cytb556"/>
</dbReference>
<organism evidence="14 15">
    <name type="scientific">endosymbiont of Escarpia spicata</name>
    <dbReference type="NCBI Taxonomy" id="2200908"/>
    <lineage>
        <taxon>Bacteria</taxon>
        <taxon>Pseudomonadati</taxon>
        <taxon>Pseudomonadota</taxon>
        <taxon>Gammaproteobacteria</taxon>
        <taxon>sulfur-oxidizing symbionts</taxon>
    </lineage>
</organism>
<comment type="caution">
    <text evidence="14">The sequence shown here is derived from an EMBL/GenBank/DDBJ whole genome shotgun (WGS) entry which is preliminary data.</text>
</comment>
<evidence type="ECO:0000256" key="5">
    <source>
        <dbReference type="ARBA" id="ARBA00022617"/>
    </source>
</evidence>
<dbReference type="CDD" id="cd03499">
    <property type="entry name" value="SQR_TypeC_SdhC"/>
    <property type="match status" value="1"/>
</dbReference>
<reference evidence="14 15" key="1">
    <citation type="journal article" date="2018" name="ISME J.">
        <title>Endosymbiont genomes yield clues of tubeworm success.</title>
        <authorList>
            <person name="Li Y."/>
            <person name="Liles M.R."/>
            <person name="Halanych K.M."/>
        </authorList>
    </citation>
    <scope>NUCLEOTIDE SEQUENCE [LARGE SCALE GENOMIC DNA]</scope>
    <source>
        <strain evidence="14">A1462</strain>
    </source>
</reference>
<keyword evidence="6 13" id="KW-0812">Transmembrane</keyword>
<evidence type="ECO:0000256" key="3">
    <source>
        <dbReference type="ARBA" id="ARBA00007244"/>
    </source>
</evidence>
<protein>
    <recommendedName>
        <fullName evidence="4">Succinate dehydrogenase cytochrome b556 subunit</fullName>
    </recommendedName>
</protein>
<name>A0A370DP67_9GAMM</name>
<keyword evidence="8 13" id="KW-1133">Transmembrane helix</keyword>
<comment type="cofactor">
    <cofactor evidence="12">
        <name>heme</name>
        <dbReference type="ChEBI" id="CHEBI:30413"/>
    </cofactor>
    <text evidence="12">The heme is bound between the two transmembrane subunits.</text>
</comment>
<evidence type="ECO:0000256" key="9">
    <source>
        <dbReference type="ARBA" id="ARBA00023004"/>
    </source>
</evidence>
<dbReference type="SUPFAM" id="SSF81343">
    <property type="entry name" value="Fumarate reductase respiratory complex transmembrane subunits"/>
    <property type="match status" value="1"/>
</dbReference>
<keyword evidence="10 13" id="KW-0472">Membrane</keyword>
<evidence type="ECO:0000313" key="14">
    <source>
        <dbReference type="EMBL" id="RDH86360.1"/>
    </source>
</evidence>
<evidence type="ECO:0000256" key="10">
    <source>
        <dbReference type="ARBA" id="ARBA00023136"/>
    </source>
</evidence>
<evidence type="ECO:0000256" key="2">
    <source>
        <dbReference type="ARBA" id="ARBA00004370"/>
    </source>
</evidence>
<comment type="function">
    <text evidence="1">Membrane-anchoring subunit of succinate dehydrogenase (SDH).</text>
</comment>
<dbReference type="Gene3D" id="1.20.1300.10">
    <property type="entry name" value="Fumarate reductase/succinate dehydrogenase, transmembrane subunit"/>
    <property type="match status" value="1"/>
</dbReference>
<evidence type="ECO:0000256" key="1">
    <source>
        <dbReference type="ARBA" id="ARBA00004050"/>
    </source>
</evidence>
<dbReference type="Pfam" id="PF01127">
    <property type="entry name" value="Sdh_cyt"/>
    <property type="match status" value="1"/>
</dbReference>
<keyword evidence="15" id="KW-1185">Reference proteome</keyword>
<dbReference type="InterPro" id="IPR000701">
    <property type="entry name" value="SuccDH_FuR_B_TM-su"/>
</dbReference>
<evidence type="ECO:0000256" key="12">
    <source>
        <dbReference type="PIRSR" id="PIRSR000178-1"/>
    </source>
</evidence>
<dbReference type="Proteomes" id="UP000254771">
    <property type="component" value="Unassembled WGS sequence"/>
</dbReference>
<feature type="transmembrane region" description="Helical" evidence="13">
    <location>
        <begin position="21"/>
        <end position="46"/>
    </location>
</feature>
<evidence type="ECO:0000256" key="4">
    <source>
        <dbReference type="ARBA" id="ARBA00020076"/>
    </source>
</evidence>
<keyword evidence="5 12" id="KW-0349">Heme</keyword>
<keyword evidence="9 12" id="KW-0408">Iron</keyword>
<comment type="subunit">
    <text evidence="11">Part of an enzyme complex containing four subunits: a flavoprotein, an iron-sulfur protein, plus two membrane-anchoring proteins, SdhC and SdhD. The complex can form homotrimers.</text>
</comment>
<sequence>MARQTKRPVFLNLLQIKLPAAALLSVAHRATGVVMFLLIPFCIYLLEMSVSDETGFHQVLAMIDSLPFQILLFLMLWILLHHLLAGIRYLLIDMDLGVDRIVARKSAWLVIFSGFASATLLGALL</sequence>
<feature type="transmembrane region" description="Helical" evidence="13">
    <location>
        <begin position="106"/>
        <end position="124"/>
    </location>
</feature>
<evidence type="ECO:0000256" key="11">
    <source>
        <dbReference type="ARBA" id="ARBA00025912"/>
    </source>
</evidence>
<feature type="transmembrane region" description="Helical" evidence="13">
    <location>
        <begin position="66"/>
        <end position="85"/>
    </location>
</feature>
<dbReference type="PIRSF" id="PIRSF000178">
    <property type="entry name" value="SDH_cyt_b560"/>
    <property type="match status" value="1"/>
</dbReference>
<feature type="binding site" description="axial binding residue" evidence="12">
    <location>
        <position position="82"/>
    </location>
    <ligand>
        <name>heme</name>
        <dbReference type="ChEBI" id="CHEBI:30413"/>
        <note>ligand shared with second transmembrane subunit</note>
    </ligand>
    <ligandPart>
        <name>Fe</name>
        <dbReference type="ChEBI" id="CHEBI:18248"/>
    </ligandPart>
</feature>
<dbReference type="NCBIfam" id="TIGR02970">
    <property type="entry name" value="succ_dehyd_cytB"/>
    <property type="match status" value="1"/>
</dbReference>
<comment type="subcellular location">
    <subcellularLocation>
        <location evidence="2">Membrane</location>
    </subcellularLocation>
</comment>
<evidence type="ECO:0000256" key="7">
    <source>
        <dbReference type="ARBA" id="ARBA00022723"/>
    </source>
</evidence>
<dbReference type="AlphaFoldDB" id="A0A370DP67"/>
<evidence type="ECO:0000256" key="6">
    <source>
        <dbReference type="ARBA" id="ARBA00022692"/>
    </source>
</evidence>
<gene>
    <name evidence="14" type="primary">sdhC</name>
    <name evidence="14" type="ORF">DIZ78_09320</name>
</gene>
<evidence type="ECO:0000313" key="15">
    <source>
        <dbReference type="Proteomes" id="UP000254771"/>
    </source>
</evidence>
<dbReference type="GO" id="GO:0006099">
    <property type="term" value="P:tricarboxylic acid cycle"/>
    <property type="evidence" value="ECO:0007669"/>
    <property type="project" value="InterPro"/>
</dbReference>
<keyword evidence="7 12" id="KW-0479">Metal-binding</keyword>
<dbReference type="GO" id="GO:0009055">
    <property type="term" value="F:electron transfer activity"/>
    <property type="evidence" value="ECO:0007669"/>
    <property type="project" value="InterPro"/>
</dbReference>
<dbReference type="GO" id="GO:0046872">
    <property type="term" value="F:metal ion binding"/>
    <property type="evidence" value="ECO:0007669"/>
    <property type="project" value="UniProtKB-KW"/>
</dbReference>
<dbReference type="GO" id="GO:0016020">
    <property type="term" value="C:membrane"/>
    <property type="evidence" value="ECO:0007669"/>
    <property type="project" value="UniProtKB-SubCell"/>
</dbReference>
<accession>A0A370DP67</accession>
<dbReference type="EMBL" id="QFXE01000010">
    <property type="protein sequence ID" value="RDH86360.1"/>
    <property type="molecule type" value="Genomic_DNA"/>
</dbReference>
<proteinExistence type="inferred from homology"/>
<comment type="similarity">
    <text evidence="3">Belongs to the cytochrome b560 family.</text>
</comment>
<evidence type="ECO:0000256" key="8">
    <source>
        <dbReference type="ARBA" id="ARBA00022989"/>
    </source>
</evidence>
<dbReference type="InterPro" id="IPR034804">
    <property type="entry name" value="SQR/QFR_C/D"/>
</dbReference>